<dbReference type="InterPro" id="IPR050805">
    <property type="entry name" value="ATG15_Lipase"/>
</dbReference>
<protein>
    <recommendedName>
        <fullName evidence="6">triacylglycerol lipase</fullName>
        <ecNumber evidence="6">3.1.1.3</ecNumber>
    </recommendedName>
    <alternativeName>
        <fullName evidence="18">Autophagy-related protein 15</fullName>
    </alternativeName>
</protein>
<dbReference type="InterPro" id="IPR002921">
    <property type="entry name" value="Fungal_lipase-type"/>
</dbReference>
<evidence type="ECO:0000256" key="13">
    <source>
        <dbReference type="ARBA" id="ARBA00023006"/>
    </source>
</evidence>
<dbReference type="GO" id="GO:0004620">
    <property type="term" value="F:phospholipase activity"/>
    <property type="evidence" value="ECO:0007669"/>
    <property type="project" value="TreeGrafter"/>
</dbReference>
<accession>A0A8H5BM60</accession>
<evidence type="ECO:0000256" key="9">
    <source>
        <dbReference type="ARBA" id="ARBA00022801"/>
    </source>
</evidence>
<comment type="catalytic activity">
    <reaction evidence="1">
        <text>a triacylglycerol + H2O = a diacylglycerol + a fatty acid + H(+)</text>
        <dbReference type="Rhea" id="RHEA:12044"/>
        <dbReference type="ChEBI" id="CHEBI:15377"/>
        <dbReference type="ChEBI" id="CHEBI:15378"/>
        <dbReference type="ChEBI" id="CHEBI:17855"/>
        <dbReference type="ChEBI" id="CHEBI:18035"/>
        <dbReference type="ChEBI" id="CHEBI:28868"/>
        <dbReference type="EC" id="3.1.1.3"/>
    </reaction>
</comment>
<feature type="compositionally biased region" description="Basic residues" evidence="19">
    <location>
        <begin position="451"/>
        <end position="460"/>
    </location>
</feature>
<evidence type="ECO:0000313" key="23">
    <source>
        <dbReference type="Proteomes" id="UP000541558"/>
    </source>
</evidence>
<organism evidence="22 23">
    <name type="scientific">Ephemerocybe angulata</name>
    <dbReference type="NCBI Taxonomy" id="980116"/>
    <lineage>
        <taxon>Eukaryota</taxon>
        <taxon>Fungi</taxon>
        <taxon>Dikarya</taxon>
        <taxon>Basidiomycota</taxon>
        <taxon>Agaricomycotina</taxon>
        <taxon>Agaricomycetes</taxon>
        <taxon>Agaricomycetidae</taxon>
        <taxon>Agaricales</taxon>
        <taxon>Agaricineae</taxon>
        <taxon>Psathyrellaceae</taxon>
        <taxon>Ephemerocybe</taxon>
    </lineage>
</organism>
<evidence type="ECO:0000256" key="12">
    <source>
        <dbReference type="ARBA" id="ARBA00022989"/>
    </source>
</evidence>
<reference evidence="22 23" key="1">
    <citation type="journal article" date="2020" name="ISME J.">
        <title>Uncovering the hidden diversity of litter-decomposition mechanisms in mushroom-forming fungi.</title>
        <authorList>
            <person name="Floudas D."/>
            <person name="Bentzer J."/>
            <person name="Ahren D."/>
            <person name="Johansson T."/>
            <person name="Persson P."/>
            <person name="Tunlid A."/>
        </authorList>
    </citation>
    <scope>NUCLEOTIDE SEQUENCE [LARGE SCALE GENOMIC DNA]</scope>
    <source>
        <strain evidence="22 23">CBS 175.51</strain>
    </source>
</reference>
<comment type="subunit">
    <text evidence="5">Binds to both phosphatidylinositol (PI) and phosphatidylinositol 3,5-bisphosphate (PIP2).</text>
</comment>
<keyword evidence="16" id="KW-0325">Glycoprotein</keyword>
<evidence type="ECO:0000256" key="11">
    <source>
        <dbReference type="ARBA" id="ARBA00022968"/>
    </source>
</evidence>
<evidence type="ECO:0000256" key="4">
    <source>
        <dbReference type="ARBA" id="ARBA00010701"/>
    </source>
</evidence>
<gene>
    <name evidence="22" type="ORF">D9611_000597</name>
</gene>
<evidence type="ECO:0000256" key="3">
    <source>
        <dbReference type="ARBA" id="ARBA00004343"/>
    </source>
</evidence>
<dbReference type="GO" id="GO:0004806">
    <property type="term" value="F:triacylglycerol lipase activity"/>
    <property type="evidence" value="ECO:0007669"/>
    <property type="project" value="UniProtKB-EC"/>
</dbReference>
<keyword evidence="12" id="KW-1133">Transmembrane helix</keyword>
<keyword evidence="23" id="KW-1185">Reference proteome</keyword>
<dbReference type="PANTHER" id="PTHR47175:SF2">
    <property type="entry name" value="LIPASE ATG15-RELATED"/>
    <property type="match status" value="1"/>
</dbReference>
<keyword evidence="10" id="KW-0442">Lipid degradation</keyword>
<feature type="region of interest" description="Disordered" evidence="19">
    <location>
        <begin position="443"/>
        <end position="476"/>
    </location>
</feature>
<comment type="similarity">
    <text evidence="4">Belongs to the AB hydrolase superfamily. Lipase family.</text>
</comment>
<evidence type="ECO:0000256" key="6">
    <source>
        <dbReference type="ARBA" id="ARBA00013279"/>
    </source>
</evidence>
<dbReference type="GO" id="GO:0034727">
    <property type="term" value="P:piecemeal microautophagy of the nucleus"/>
    <property type="evidence" value="ECO:0007669"/>
    <property type="project" value="TreeGrafter"/>
</dbReference>
<keyword evidence="13" id="KW-0072">Autophagy</keyword>
<dbReference type="GO" id="GO:0032585">
    <property type="term" value="C:multivesicular body membrane"/>
    <property type="evidence" value="ECO:0007669"/>
    <property type="project" value="UniProtKB-SubCell"/>
</dbReference>
<evidence type="ECO:0000256" key="7">
    <source>
        <dbReference type="ARBA" id="ARBA00022692"/>
    </source>
</evidence>
<evidence type="ECO:0000256" key="16">
    <source>
        <dbReference type="ARBA" id="ARBA00023180"/>
    </source>
</evidence>
<keyword evidence="20" id="KW-0732">Signal</keyword>
<dbReference type="InterPro" id="IPR029058">
    <property type="entry name" value="AB_hydrolase_fold"/>
</dbReference>
<name>A0A8H5BM60_9AGAR</name>
<feature type="region of interest" description="Disordered" evidence="19">
    <location>
        <begin position="392"/>
        <end position="415"/>
    </location>
</feature>
<feature type="compositionally biased region" description="Basic and acidic residues" evidence="19">
    <location>
        <begin position="461"/>
        <end position="476"/>
    </location>
</feature>
<evidence type="ECO:0000256" key="10">
    <source>
        <dbReference type="ARBA" id="ARBA00022963"/>
    </source>
</evidence>
<dbReference type="AlphaFoldDB" id="A0A8H5BM60"/>
<comment type="caution">
    <text evidence="22">The sequence shown here is derived from an EMBL/GenBank/DDBJ whole genome shotgun (WGS) entry which is preliminary data.</text>
</comment>
<dbReference type="GO" id="GO:0006660">
    <property type="term" value="P:phosphatidylserine catabolic process"/>
    <property type="evidence" value="ECO:0007669"/>
    <property type="project" value="TreeGrafter"/>
</dbReference>
<keyword evidence="15" id="KW-0472">Membrane</keyword>
<evidence type="ECO:0000256" key="2">
    <source>
        <dbReference type="ARBA" id="ARBA00004270"/>
    </source>
</evidence>
<evidence type="ECO:0000256" key="20">
    <source>
        <dbReference type="SAM" id="SignalP"/>
    </source>
</evidence>
<dbReference type="SUPFAM" id="SSF53474">
    <property type="entry name" value="alpha/beta-Hydrolases"/>
    <property type="match status" value="1"/>
</dbReference>
<dbReference type="GO" id="GO:0005775">
    <property type="term" value="C:vacuolar lumen"/>
    <property type="evidence" value="ECO:0007669"/>
    <property type="project" value="TreeGrafter"/>
</dbReference>
<dbReference type="Gene3D" id="3.40.50.1820">
    <property type="entry name" value="alpha/beta hydrolase"/>
    <property type="match status" value="1"/>
</dbReference>
<dbReference type="EMBL" id="JAACJK010000163">
    <property type="protein sequence ID" value="KAF5325674.1"/>
    <property type="molecule type" value="Genomic_DNA"/>
</dbReference>
<dbReference type="Pfam" id="PF01764">
    <property type="entry name" value="Lipase_3"/>
    <property type="match status" value="1"/>
</dbReference>
<dbReference type="OrthoDB" id="58570at2759"/>
<keyword evidence="14" id="KW-0443">Lipid metabolism</keyword>
<keyword evidence="8" id="KW-0967">Endosome</keyword>
<keyword evidence="11" id="KW-0735">Signal-anchor</keyword>
<keyword evidence="7" id="KW-0812">Transmembrane</keyword>
<feature type="chain" id="PRO_5034229041" description="triacylglycerol lipase" evidence="20">
    <location>
        <begin position="26"/>
        <end position="508"/>
    </location>
</feature>
<evidence type="ECO:0000256" key="1">
    <source>
        <dbReference type="ARBA" id="ARBA00001024"/>
    </source>
</evidence>
<proteinExistence type="inferred from homology"/>
<evidence type="ECO:0000256" key="17">
    <source>
        <dbReference type="ARBA" id="ARBA00024663"/>
    </source>
</evidence>
<feature type="domain" description="Fungal lipase-type" evidence="21">
    <location>
        <begin position="217"/>
        <end position="251"/>
    </location>
</feature>
<comment type="function">
    <text evidence="17">Lipase which is essential for lysis of subvacuolar cytoplasm to vacuole targeted bodies and intravacuolar autophagic bodies. Involved in the lysis of intravacuolar multivesicular body (MVB) vesicles. The intravacuolar membrane disintegration by ATG15 is critical to life span extension.</text>
</comment>
<evidence type="ECO:0000256" key="8">
    <source>
        <dbReference type="ARBA" id="ARBA00022753"/>
    </source>
</evidence>
<dbReference type="Proteomes" id="UP000541558">
    <property type="component" value="Unassembled WGS sequence"/>
</dbReference>
<evidence type="ECO:0000256" key="5">
    <source>
        <dbReference type="ARBA" id="ARBA00011137"/>
    </source>
</evidence>
<dbReference type="GO" id="GO:0034496">
    <property type="term" value="P:multivesicular body membrane disassembly"/>
    <property type="evidence" value="ECO:0007669"/>
    <property type="project" value="TreeGrafter"/>
</dbReference>
<dbReference type="GO" id="GO:0046461">
    <property type="term" value="P:neutral lipid catabolic process"/>
    <property type="evidence" value="ECO:0007669"/>
    <property type="project" value="TreeGrafter"/>
</dbReference>
<dbReference type="PANTHER" id="PTHR47175">
    <property type="entry name" value="LIPASE ATG15-RELATED"/>
    <property type="match status" value="1"/>
</dbReference>
<keyword evidence="9" id="KW-0378">Hydrolase</keyword>
<feature type="signal peptide" evidence="20">
    <location>
        <begin position="1"/>
        <end position="25"/>
    </location>
</feature>
<evidence type="ECO:0000256" key="19">
    <source>
        <dbReference type="SAM" id="MobiDB-lite"/>
    </source>
</evidence>
<feature type="compositionally biased region" description="Acidic residues" evidence="19">
    <location>
        <begin position="392"/>
        <end position="409"/>
    </location>
</feature>
<evidence type="ECO:0000256" key="14">
    <source>
        <dbReference type="ARBA" id="ARBA00023098"/>
    </source>
</evidence>
<dbReference type="CDD" id="cd00519">
    <property type="entry name" value="Lipase_3"/>
    <property type="match status" value="1"/>
</dbReference>
<evidence type="ECO:0000313" key="22">
    <source>
        <dbReference type="EMBL" id="KAF5325674.1"/>
    </source>
</evidence>
<comment type="subcellular location">
    <subcellularLocation>
        <location evidence="3">Endosome</location>
        <location evidence="3">Multivesicular body membrane</location>
        <topology evidence="3">Single-pass type II membrane protein</topology>
    </subcellularLocation>
    <subcellularLocation>
        <location evidence="2">Prevacuolar compartment membrane</location>
        <topology evidence="2">Single-pass type II membrane protein</topology>
    </subcellularLocation>
</comment>
<evidence type="ECO:0000256" key="15">
    <source>
        <dbReference type="ARBA" id="ARBA00023136"/>
    </source>
</evidence>
<dbReference type="EC" id="3.1.1.3" evidence="6"/>
<evidence type="ECO:0000259" key="21">
    <source>
        <dbReference type="Pfam" id="PF01764"/>
    </source>
</evidence>
<evidence type="ECO:0000256" key="18">
    <source>
        <dbReference type="ARBA" id="ARBA00029828"/>
    </source>
</evidence>
<sequence>MLISLPAHLILLLQTLLISTHIVGGAIIVRDGPVTGRIQTTPVTVYKPRSLEFLKRTRLRSLRQLECEAQSNVNQTERLEWDAVQVEGPDVEDRHTLAQLARMAGNAYALPGHSNWYDVDPAWNTSFPFGWEEGEGFRGHVFLSSDNNTVVLSIKGTTLNGPTSRLDKYNDNLLFSCCCARHAWVLRTVCDCYGSGWTCDNQCLSDALIEDSLFYSIGTKLVDDLLHIYPSANIWLVGHSLGGALSTLLGATYGLPAVAFESPGERLAAQRLHLPLPPTINDTEPETPSFWARFPILAAILPTPRVPRSPPPPPPLAASITHVYHTADPIPFGTCSGLYSACASAGYALETKCHLGKSIVFDTLNRMKWLVDVRKHVVKEVVKLLDVPAEGEDGVDWGDDGEGGGEDPEDPCRDPNWCFGGASMRGVVQRVWAWTLGDGPDVGMRGIHLPGKNKKKPGKGKKGEGEDGGEEKKKDYTRVPKAIVEVDCVDCARWEFLPNEEEKGIGTN</sequence>